<comment type="caution">
    <text evidence="2">The sequence shown here is derived from an EMBL/GenBank/DDBJ whole genome shotgun (WGS) entry which is preliminary data.</text>
</comment>
<protein>
    <submittedName>
        <fullName evidence="2">1819_t:CDS:1</fullName>
    </submittedName>
</protein>
<dbReference type="GO" id="GO:0005524">
    <property type="term" value="F:ATP binding"/>
    <property type="evidence" value="ECO:0007669"/>
    <property type="project" value="InterPro"/>
</dbReference>
<dbReference type="InterPro" id="IPR008266">
    <property type="entry name" value="Tyr_kinase_AS"/>
</dbReference>
<evidence type="ECO:0000313" key="2">
    <source>
        <dbReference type="EMBL" id="CAG8513609.1"/>
    </source>
</evidence>
<accession>A0A9N9F6Z9</accession>
<evidence type="ECO:0000313" key="3">
    <source>
        <dbReference type="Proteomes" id="UP000789739"/>
    </source>
</evidence>
<dbReference type="Pfam" id="PF00069">
    <property type="entry name" value="Pkinase"/>
    <property type="match status" value="1"/>
</dbReference>
<dbReference type="PROSITE" id="PS50011">
    <property type="entry name" value="PROTEIN_KINASE_DOM"/>
    <property type="match status" value="1"/>
</dbReference>
<dbReference type="InterPro" id="IPR000719">
    <property type="entry name" value="Prot_kinase_dom"/>
</dbReference>
<dbReference type="GO" id="GO:0004672">
    <property type="term" value="F:protein kinase activity"/>
    <property type="evidence" value="ECO:0007669"/>
    <property type="project" value="InterPro"/>
</dbReference>
<dbReference type="InterPro" id="IPR052396">
    <property type="entry name" value="Meiotic_Drive_Suppr_Kinase"/>
</dbReference>
<sequence>MAYVVRETDVQNALQTNVLFNLNVVLRNDGIVFRSPSGSDMDGPGLSDFVAKRESTTILVIEVKKKSGLPIYIGRDSSVEFFQNHSRGKCVISQAFSYMVENNLLYGIITTYDHNWFLQREGDNHDQILISEALSFNNNNPTVLKAYAYLALRAKQNHCLPNPNLISIPNTIPQSGYLTRSANRSQNQQPLGESQSYSLMTQQSSSGQFQNFQQSDFSNKTYLGYGRCGKTFRCDFQGYDLALKVTDLSKKKGLLPELMQELEVYCILKDIQGICIPKLVCYGYLLNTPYFAIGTTFVGKSLEKFKTITRMQEQKAYKALDEIHKRGVLHNDIRKENIILCDDGKRIFLIDFGMATFSTDREKQLEEKIEMKYCLSDMIDDLILE</sequence>
<reference evidence="2" key="1">
    <citation type="submission" date="2021-06" db="EMBL/GenBank/DDBJ databases">
        <authorList>
            <person name="Kallberg Y."/>
            <person name="Tangrot J."/>
            <person name="Rosling A."/>
        </authorList>
    </citation>
    <scope>NUCLEOTIDE SEQUENCE</scope>
    <source>
        <strain evidence="2">BR232B</strain>
    </source>
</reference>
<dbReference type="EMBL" id="CAJVPI010000286">
    <property type="protein sequence ID" value="CAG8513609.1"/>
    <property type="molecule type" value="Genomic_DNA"/>
</dbReference>
<proteinExistence type="predicted"/>
<dbReference type="InterPro" id="IPR011009">
    <property type="entry name" value="Kinase-like_dom_sf"/>
</dbReference>
<evidence type="ECO:0000259" key="1">
    <source>
        <dbReference type="PROSITE" id="PS50011"/>
    </source>
</evidence>
<dbReference type="SUPFAM" id="SSF56112">
    <property type="entry name" value="Protein kinase-like (PK-like)"/>
    <property type="match status" value="1"/>
</dbReference>
<keyword evidence="3" id="KW-1185">Reference proteome</keyword>
<dbReference type="PANTHER" id="PTHR37171:SF1">
    <property type="entry name" value="SERINE_THREONINE-PROTEIN KINASE YRZF-RELATED"/>
    <property type="match status" value="1"/>
</dbReference>
<gene>
    <name evidence="2" type="ORF">PBRASI_LOCUS3246</name>
</gene>
<feature type="domain" description="Protein kinase" evidence="1">
    <location>
        <begin position="217"/>
        <end position="385"/>
    </location>
</feature>
<dbReference type="PANTHER" id="PTHR37171">
    <property type="entry name" value="SERINE/THREONINE-PROTEIN KINASE YRZF-RELATED"/>
    <property type="match status" value="1"/>
</dbReference>
<organism evidence="2 3">
    <name type="scientific">Paraglomus brasilianum</name>
    <dbReference type="NCBI Taxonomy" id="144538"/>
    <lineage>
        <taxon>Eukaryota</taxon>
        <taxon>Fungi</taxon>
        <taxon>Fungi incertae sedis</taxon>
        <taxon>Mucoromycota</taxon>
        <taxon>Glomeromycotina</taxon>
        <taxon>Glomeromycetes</taxon>
        <taxon>Paraglomerales</taxon>
        <taxon>Paraglomeraceae</taxon>
        <taxon>Paraglomus</taxon>
    </lineage>
</organism>
<name>A0A9N9F6Z9_9GLOM</name>
<dbReference type="Proteomes" id="UP000789739">
    <property type="component" value="Unassembled WGS sequence"/>
</dbReference>
<dbReference type="AlphaFoldDB" id="A0A9N9F6Z9"/>
<dbReference type="OrthoDB" id="2156052at2759"/>
<dbReference type="PROSITE" id="PS00109">
    <property type="entry name" value="PROTEIN_KINASE_TYR"/>
    <property type="match status" value="1"/>
</dbReference>
<dbReference type="Gene3D" id="1.10.510.10">
    <property type="entry name" value="Transferase(Phosphotransferase) domain 1"/>
    <property type="match status" value="1"/>
</dbReference>